<reference evidence="8 9" key="1">
    <citation type="submission" date="2020-01" db="EMBL/GenBank/DDBJ databases">
        <authorList>
            <consortium name="DOE Joint Genome Institute"/>
            <person name="Haridas S."/>
            <person name="Albert R."/>
            <person name="Binder M."/>
            <person name="Bloem J."/>
            <person name="Labutti K."/>
            <person name="Salamov A."/>
            <person name="Andreopoulos B."/>
            <person name="Baker S.E."/>
            <person name="Barry K."/>
            <person name="Bills G."/>
            <person name="Bluhm B.H."/>
            <person name="Cannon C."/>
            <person name="Castanera R."/>
            <person name="Culley D.E."/>
            <person name="Daum C."/>
            <person name="Ezra D."/>
            <person name="Gonzalez J.B."/>
            <person name="Henrissat B."/>
            <person name="Kuo A."/>
            <person name="Liang C."/>
            <person name="Lipzen A."/>
            <person name="Lutzoni F."/>
            <person name="Magnuson J."/>
            <person name="Mondo S."/>
            <person name="Nolan M."/>
            <person name="Ohm R."/>
            <person name="Pangilinan J."/>
            <person name="Park H.-J.H."/>
            <person name="Ramirez L."/>
            <person name="Alfaro M."/>
            <person name="Sun H."/>
            <person name="Tritt A."/>
            <person name="Yoshinaga Y."/>
            <person name="Zwiers L.-H.L."/>
            <person name="Turgeon B.G."/>
            <person name="Goodwin S.B."/>
            <person name="Spatafora J.W."/>
            <person name="Crous P.W."/>
            <person name="Grigoriev I.V."/>
        </authorList>
    </citation>
    <scope>NUCLEOTIDE SEQUENCE [LARGE SCALE GENOMIC DNA]</scope>
    <source>
        <strain evidence="8 9">CBS 611.86</strain>
    </source>
</reference>
<evidence type="ECO:0000256" key="2">
    <source>
        <dbReference type="ARBA" id="ARBA00010487"/>
    </source>
</evidence>
<dbReference type="GO" id="GO:0016020">
    <property type="term" value="C:membrane"/>
    <property type="evidence" value="ECO:0007669"/>
    <property type="project" value="UniProtKB-SubCell"/>
</dbReference>
<dbReference type="InterPro" id="IPR051584">
    <property type="entry name" value="GPCR-associated_LMBR1"/>
</dbReference>
<feature type="transmembrane region" description="Helical" evidence="7">
    <location>
        <begin position="167"/>
        <end position="189"/>
    </location>
</feature>
<dbReference type="AlphaFoldDB" id="A0A7C8IBJ6"/>
<evidence type="ECO:0000313" key="8">
    <source>
        <dbReference type="EMBL" id="KAF2875537.1"/>
    </source>
</evidence>
<comment type="caution">
    <text evidence="8">The sequence shown here is derived from an EMBL/GenBank/DDBJ whole genome shotgun (WGS) entry which is preliminary data.</text>
</comment>
<evidence type="ECO:0000256" key="1">
    <source>
        <dbReference type="ARBA" id="ARBA00004141"/>
    </source>
</evidence>
<feature type="transmembrane region" description="Helical" evidence="7">
    <location>
        <begin position="288"/>
        <end position="312"/>
    </location>
</feature>
<feature type="transmembrane region" description="Helical" evidence="7">
    <location>
        <begin position="139"/>
        <end position="160"/>
    </location>
</feature>
<feature type="transmembrane region" description="Helical" evidence="7">
    <location>
        <begin position="259"/>
        <end position="276"/>
    </location>
</feature>
<evidence type="ECO:0000256" key="4">
    <source>
        <dbReference type="ARBA" id="ARBA00022989"/>
    </source>
</evidence>
<evidence type="ECO:0000256" key="7">
    <source>
        <dbReference type="SAM" id="Phobius"/>
    </source>
</evidence>
<dbReference type="PANTHER" id="PTHR21355">
    <property type="entry name" value="G-PROTEIN COUPLED RECEPTOR-ASSOCIATED PROTEIN LMBRD2"/>
    <property type="match status" value="1"/>
</dbReference>
<name>A0A7C8IBJ6_9PLEO</name>
<sequence length="812" mass="90931">MPWTLVLVADMVAGLEARVKSERKKEMVAVWGSRLRAKVGYEGRGVTQGIEEKAWATPLFECRRGARDFPIPRLKLSATSGWSCLSAVVESVLKAPTTLLRHHHHADASYSYWTARLLYARRSDHHTTAMTSSSAGSTAFFALSLLAICGLVLLLLRYYLPLRTTPSYVLVPIFLTVALPASIILLVPIDLASSAGTDTDGSRGIWLSDKVVYKSWRITYWLTFALTWFILPLLGEYCDSGYREPRARFMYSLRTNAHYQLMMLGCGILGAVYFFLQNGFNFTSFKGVVMALAYAWGLVLAIYLMGHGLVAFPRMLYRYGSISGRLKRLQSHAPKVHDKLTEALEKLDQYEYQVLQLKQRKHGTAREFQEWIEELSEMSSLPESRVGVVGRTSTSAVPPVITERYLADLTRKLKRARHAKMRFSDEWDRLVRKAIKTQAILDSKGSQRLDFKNSPALAPQPGLLSRFTLLTPYSRYHVYVHVIPALSYLASFVCTLASMCVIWSECIRSPKFSLIGRTVIHHPDSARGQIGFAGQVIAAAWLCYMCICAFFSLTEVKIWGNRALVRRGTYQESATWYGLQVAKLTVPLAYNFVTFTPPNIYRNTSYHKFLGSLIESTPVGANFSTYFPVFVCIPVLASLFGLYGRIRTICGFGDLLEDEEDATAGDAGTGSWREGRALIDREVQGANGNVLGLSQRGPTSPPNERYSDQPPPPLANGEASAPSRQRPERRRPPITDDDEDGGNFFESFGARVKNTFETTDFSFSRPKWLGGDEEGDENDEPARGRRREGGGDRTQGWTSLFGGRSEEGRVRL</sequence>
<dbReference type="Pfam" id="PF04791">
    <property type="entry name" value="LMBR1"/>
    <property type="match status" value="1"/>
</dbReference>
<dbReference type="Proteomes" id="UP000481861">
    <property type="component" value="Unassembled WGS sequence"/>
</dbReference>
<accession>A0A7C8IBJ6</accession>
<gene>
    <name evidence="8" type="ORF">BDV95DRAFT_591020</name>
</gene>
<feature type="transmembrane region" description="Helical" evidence="7">
    <location>
        <begin position="532"/>
        <end position="553"/>
    </location>
</feature>
<feature type="transmembrane region" description="Helical" evidence="7">
    <location>
        <begin position="623"/>
        <end position="643"/>
    </location>
</feature>
<keyword evidence="4 7" id="KW-1133">Transmembrane helix</keyword>
<feature type="region of interest" description="Disordered" evidence="6">
    <location>
        <begin position="687"/>
        <end position="812"/>
    </location>
</feature>
<dbReference type="EMBL" id="JAADJZ010000004">
    <property type="protein sequence ID" value="KAF2875537.1"/>
    <property type="molecule type" value="Genomic_DNA"/>
</dbReference>
<keyword evidence="9" id="KW-1185">Reference proteome</keyword>
<dbReference type="OrthoDB" id="203099at2759"/>
<evidence type="ECO:0000256" key="6">
    <source>
        <dbReference type="SAM" id="MobiDB-lite"/>
    </source>
</evidence>
<feature type="compositionally biased region" description="Basic and acidic residues" evidence="6">
    <location>
        <begin position="780"/>
        <end position="791"/>
    </location>
</feature>
<protein>
    <submittedName>
        <fullName evidence="8">LMBR1-like membrane protein-domain-containing protein</fullName>
    </submittedName>
</protein>
<organism evidence="8 9">
    <name type="scientific">Massariosphaeria phaeospora</name>
    <dbReference type="NCBI Taxonomy" id="100035"/>
    <lineage>
        <taxon>Eukaryota</taxon>
        <taxon>Fungi</taxon>
        <taxon>Dikarya</taxon>
        <taxon>Ascomycota</taxon>
        <taxon>Pezizomycotina</taxon>
        <taxon>Dothideomycetes</taxon>
        <taxon>Pleosporomycetidae</taxon>
        <taxon>Pleosporales</taxon>
        <taxon>Pleosporales incertae sedis</taxon>
        <taxon>Massariosphaeria</taxon>
    </lineage>
</organism>
<proteinExistence type="inferred from homology"/>
<feature type="transmembrane region" description="Helical" evidence="7">
    <location>
        <begin position="574"/>
        <end position="593"/>
    </location>
</feature>
<feature type="transmembrane region" description="Helical" evidence="7">
    <location>
        <begin position="478"/>
        <end position="504"/>
    </location>
</feature>
<keyword evidence="3 7" id="KW-0812">Transmembrane</keyword>
<comment type="subcellular location">
    <subcellularLocation>
        <location evidence="1">Membrane</location>
        <topology evidence="1">Multi-pass membrane protein</topology>
    </subcellularLocation>
</comment>
<dbReference type="PANTHER" id="PTHR21355:SF0">
    <property type="entry name" value="G-PROTEIN COUPLED RECEPTOR-ASSOCIATED PROTEIN LMBRD2"/>
    <property type="match status" value="1"/>
</dbReference>
<evidence type="ECO:0000256" key="5">
    <source>
        <dbReference type="ARBA" id="ARBA00023136"/>
    </source>
</evidence>
<evidence type="ECO:0000313" key="9">
    <source>
        <dbReference type="Proteomes" id="UP000481861"/>
    </source>
</evidence>
<keyword evidence="5 7" id="KW-0472">Membrane</keyword>
<evidence type="ECO:0000256" key="3">
    <source>
        <dbReference type="ARBA" id="ARBA00022692"/>
    </source>
</evidence>
<feature type="transmembrane region" description="Helical" evidence="7">
    <location>
        <begin position="218"/>
        <end position="238"/>
    </location>
</feature>
<dbReference type="InterPro" id="IPR006876">
    <property type="entry name" value="LMBR1-like_membr_prot"/>
</dbReference>
<comment type="similarity">
    <text evidence="2">Belongs to the LIMR family.</text>
</comment>